<dbReference type="Gene3D" id="3.40.50.300">
    <property type="entry name" value="P-loop containing nucleotide triphosphate hydrolases"/>
    <property type="match status" value="1"/>
</dbReference>
<dbReference type="InterPro" id="IPR036397">
    <property type="entry name" value="RNaseH_sf"/>
</dbReference>
<keyword evidence="8" id="KW-1185">Reference proteome</keyword>
<dbReference type="GO" id="GO:0015074">
    <property type="term" value="P:DNA integration"/>
    <property type="evidence" value="ECO:0007669"/>
    <property type="project" value="InterPro"/>
</dbReference>
<dbReference type="PANTHER" id="PTHR11630:SF66">
    <property type="entry name" value="DNA REPLICATION LICENSING FACTOR MCM4"/>
    <property type="match status" value="1"/>
</dbReference>
<evidence type="ECO:0000256" key="1">
    <source>
        <dbReference type="ARBA" id="ARBA00008010"/>
    </source>
</evidence>
<dbReference type="PANTHER" id="PTHR11630">
    <property type="entry name" value="DNA REPLICATION LICENSING FACTOR MCM FAMILY MEMBER"/>
    <property type="match status" value="1"/>
</dbReference>
<evidence type="ECO:0000259" key="5">
    <source>
        <dbReference type="PROSITE" id="PS50051"/>
    </source>
</evidence>
<keyword evidence="2" id="KW-0235">DNA replication</keyword>
<dbReference type="SMART" id="SM00350">
    <property type="entry name" value="MCM"/>
    <property type="match status" value="1"/>
</dbReference>
<comment type="similarity">
    <text evidence="1">Belongs to the MCM family.</text>
</comment>
<dbReference type="GO" id="GO:0006260">
    <property type="term" value="P:DNA replication"/>
    <property type="evidence" value="ECO:0007669"/>
    <property type="project" value="UniProtKB-KW"/>
</dbReference>
<dbReference type="InterPro" id="IPR001584">
    <property type="entry name" value="Integrase_cat-core"/>
</dbReference>
<dbReference type="InterPro" id="IPR031327">
    <property type="entry name" value="MCM"/>
</dbReference>
<gene>
    <name evidence="7" type="ORF">QE152_g8062</name>
</gene>
<feature type="domain" description="MCM C-terminal AAA(+) ATPase" evidence="5">
    <location>
        <begin position="370"/>
        <end position="478"/>
    </location>
</feature>
<dbReference type="GO" id="GO:0017116">
    <property type="term" value="F:single-stranded DNA helicase activity"/>
    <property type="evidence" value="ECO:0007669"/>
    <property type="project" value="TreeGrafter"/>
</dbReference>
<keyword evidence="4" id="KW-0067">ATP-binding</keyword>
<dbReference type="Pfam" id="PF00493">
    <property type="entry name" value="MCM"/>
    <property type="match status" value="1"/>
</dbReference>
<evidence type="ECO:0000313" key="7">
    <source>
        <dbReference type="EMBL" id="KAK9744105.1"/>
    </source>
</evidence>
<dbReference type="Gene3D" id="3.30.420.10">
    <property type="entry name" value="Ribonuclease H-like superfamily/Ribonuclease H"/>
    <property type="match status" value="1"/>
</dbReference>
<dbReference type="SUPFAM" id="SSF52540">
    <property type="entry name" value="P-loop containing nucleoside triphosphate hydrolases"/>
    <property type="match status" value="1"/>
</dbReference>
<dbReference type="SUPFAM" id="SSF53098">
    <property type="entry name" value="Ribonuclease H-like"/>
    <property type="match status" value="1"/>
</dbReference>
<reference evidence="7 8" key="1">
    <citation type="journal article" date="2024" name="BMC Genomics">
        <title>De novo assembly and annotation of Popillia japonica's genome with initial clues to its potential as an invasive pest.</title>
        <authorList>
            <person name="Cucini C."/>
            <person name="Boschi S."/>
            <person name="Funari R."/>
            <person name="Cardaioli E."/>
            <person name="Iannotti N."/>
            <person name="Marturano G."/>
            <person name="Paoli F."/>
            <person name="Bruttini M."/>
            <person name="Carapelli A."/>
            <person name="Frati F."/>
            <person name="Nardi F."/>
        </authorList>
    </citation>
    <scope>NUCLEOTIDE SEQUENCE [LARGE SCALE GENOMIC DNA]</scope>
    <source>
        <strain evidence="7">DMR45628</strain>
    </source>
</reference>
<evidence type="ECO:0000256" key="2">
    <source>
        <dbReference type="ARBA" id="ARBA00022705"/>
    </source>
</evidence>
<dbReference type="InterPro" id="IPR012337">
    <property type="entry name" value="RNaseH-like_sf"/>
</dbReference>
<evidence type="ECO:0000259" key="6">
    <source>
        <dbReference type="PROSITE" id="PS50994"/>
    </source>
</evidence>
<accession>A0AAW1M5W8</accession>
<name>A0AAW1M5W8_POPJA</name>
<keyword evidence="3" id="KW-0547">Nucleotide-binding</keyword>
<evidence type="ECO:0000256" key="3">
    <source>
        <dbReference type="ARBA" id="ARBA00022741"/>
    </source>
</evidence>
<dbReference type="PROSITE" id="PS50994">
    <property type="entry name" value="INTEGRASE"/>
    <property type="match status" value="1"/>
</dbReference>
<organism evidence="7 8">
    <name type="scientific">Popillia japonica</name>
    <name type="common">Japanese beetle</name>
    <dbReference type="NCBI Taxonomy" id="7064"/>
    <lineage>
        <taxon>Eukaryota</taxon>
        <taxon>Metazoa</taxon>
        <taxon>Ecdysozoa</taxon>
        <taxon>Arthropoda</taxon>
        <taxon>Hexapoda</taxon>
        <taxon>Insecta</taxon>
        <taxon>Pterygota</taxon>
        <taxon>Neoptera</taxon>
        <taxon>Endopterygota</taxon>
        <taxon>Coleoptera</taxon>
        <taxon>Polyphaga</taxon>
        <taxon>Scarabaeiformia</taxon>
        <taxon>Scarabaeidae</taxon>
        <taxon>Rutelinae</taxon>
        <taxon>Popillia</taxon>
    </lineage>
</organism>
<evidence type="ECO:0000256" key="4">
    <source>
        <dbReference type="ARBA" id="ARBA00022840"/>
    </source>
</evidence>
<dbReference type="EMBL" id="JASPKY010000062">
    <property type="protein sequence ID" value="KAK9744105.1"/>
    <property type="molecule type" value="Genomic_DNA"/>
</dbReference>
<dbReference type="GO" id="GO:0042555">
    <property type="term" value="C:MCM complex"/>
    <property type="evidence" value="ECO:0007669"/>
    <property type="project" value="TreeGrafter"/>
</dbReference>
<protein>
    <submittedName>
        <fullName evidence="7">MCM P-loop domain</fullName>
    </submittedName>
</protein>
<dbReference type="GO" id="GO:0005524">
    <property type="term" value="F:ATP binding"/>
    <property type="evidence" value="ECO:0007669"/>
    <property type="project" value="UniProtKB-KW"/>
</dbReference>
<dbReference type="GO" id="GO:0003697">
    <property type="term" value="F:single-stranded DNA binding"/>
    <property type="evidence" value="ECO:0007669"/>
    <property type="project" value="TreeGrafter"/>
</dbReference>
<dbReference type="AlphaFoldDB" id="A0AAW1M5W8"/>
<dbReference type="InterPro" id="IPR001208">
    <property type="entry name" value="MCM_dom"/>
</dbReference>
<dbReference type="InterPro" id="IPR027417">
    <property type="entry name" value="P-loop_NTPase"/>
</dbReference>
<sequence length="493" mass="55208">MWNEVEGKRGSCESANWLYSYFKCLPDTVEHIVCYSDRCGGQNLNKFVAAMCLKVVQEVPHLKTVDLKFLVKGHSEMECDPMHAAIATEFKRVGKISELQEKDTYFSWCFGRVIQREENAAADALSRIPIDSKDLKDMSSNIFIVTRSLAQGRVNQSQEARSDETNERIGHPGIVELLKQPSNSVELRQLHTNNLITGKRRNKDVIKTGNILYDMKSQILFVKLSKRSVHALDAELSYAYPIKDKEAQTVAKTFVNNFILKFGIPKRIVTDQGTEFLAKVFKESAKLLGMKQLMSTAYHHQTLGSLENTHKSLGEFDNVESLVGQKVRITGIVLLGEFDNVESLVGQKVRITGCYIAWMWNIRQLNNARIFDRIVASIAPTIKGFDRVKRALVLSLFSGVPKTVAGRMHLRGDIHLMLCGDPAIGKTHLLKAAQKLAPRAIYTTGQGSTAAGLTATVYREKGRRHWSLSAGALVIANNARRAGDIGRYLRALW</sequence>
<dbReference type="PROSITE" id="PS50051">
    <property type="entry name" value="MCM_2"/>
    <property type="match status" value="1"/>
</dbReference>
<proteinExistence type="inferred from homology"/>
<feature type="domain" description="Integrase catalytic" evidence="6">
    <location>
        <begin position="177"/>
        <end position="315"/>
    </location>
</feature>
<comment type="caution">
    <text evidence="7">The sequence shown here is derived from an EMBL/GenBank/DDBJ whole genome shotgun (WGS) entry which is preliminary data.</text>
</comment>
<dbReference type="Proteomes" id="UP001458880">
    <property type="component" value="Unassembled WGS sequence"/>
</dbReference>
<evidence type="ECO:0000313" key="8">
    <source>
        <dbReference type="Proteomes" id="UP001458880"/>
    </source>
</evidence>